<evidence type="ECO:0000313" key="2">
    <source>
        <dbReference type="EMBL" id="TDF90549.1"/>
    </source>
</evidence>
<dbReference type="SUPFAM" id="SSF52980">
    <property type="entry name" value="Restriction endonuclease-like"/>
    <property type="match status" value="1"/>
</dbReference>
<dbReference type="OrthoDB" id="3196679at2"/>
<comment type="caution">
    <text evidence="2">The sequence shown here is derived from an EMBL/GenBank/DDBJ whole genome shotgun (WGS) entry which is preliminary data.</text>
</comment>
<evidence type="ECO:0000259" key="1">
    <source>
        <dbReference type="Pfam" id="PF14311"/>
    </source>
</evidence>
<sequence>MDSIACSPSEVMAFSSKTLWWLCDQGHEWRTMVKHRTRSGSNCPTCRTWPTESRLRELLLDRFPGITHGGSPGIQGSTKGGMRCDIVIPELRFVIEYDGAWWHRNRFVQDAAKTQALLDVGFFVIRVREGLLDELPLTHPRLTQLTHDWQPNGVGLERLAIATGKRVEAATVSSINPNGASTGEIMRAGRWRKAETVNVYDREFNPAARNSVMCLGL</sequence>
<dbReference type="Gene3D" id="3.40.960.10">
    <property type="entry name" value="VSR Endonuclease"/>
    <property type="match status" value="1"/>
</dbReference>
<dbReference type="Pfam" id="PF14311">
    <property type="entry name" value="DUF4379"/>
    <property type="match status" value="1"/>
</dbReference>
<name>A0A4V2ZRV6_9MICC</name>
<reference evidence="2 3" key="1">
    <citation type="submission" date="2019-03" db="EMBL/GenBank/DDBJ databases">
        <title>Whole genome sequence of Arthrobacter sp JH1-1.</title>
        <authorList>
            <person name="Trinh H.N."/>
        </authorList>
    </citation>
    <scope>NUCLEOTIDE SEQUENCE [LARGE SCALE GENOMIC DNA]</scope>
    <source>
        <strain evidence="2 3">JH1-1</strain>
    </source>
</reference>
<gene>
    <name evidence="2" type="ORF">E1809_22075</name>
</gene>
<keyword evidence="3" id="KW-1185">Reference proteome</keyword>
<proteinExistence type="predicted"/>
<dbReference type="InterPro" id="IPR011335">
    <property type="entry name" value="Restrct_endonuc-II-like"/>
</dbReference>
<dbReference type="EMBL" id="SMRU01000035">
    <property type="protein sequence ID" value="TDF90549.1"/>
    <property type="molecule type" value="Genomic_DNA"/>
</dbReference>
<accession>A0A4V2ZRV6</accession>
<organism evidence="2 3">
    <name type="scientific">Arthrobacter terricola</name>
    <dbReference type="NCBI Taxonomy" id="2547396"/>
    <lineage>
        <taxon>Bacteria</taxon>
        <taxon>Bacillati</taxon>
        <taxon>Actinomycetota</taxon>
        <taxon>Actinomycetes</taxon>
        <taxon>Micrococcales</taxon>
        <taxon>Micrococcaceae</taxon>
        <taxon>Arthrobacter</taxon>
    </lineage>
</organism>
<dbReference type="AlphaFoldDB" id="A0A4V2ZRV6"/>
<dbReference type="InterPro" id="IPR025487">
    <property type="entry name" value="DUF4379"/>
</dbReference>
<feature type="domain" description="Treble clef zinc finger" evidence="1">
    <location>
        <begin position="6"/>
        <end position="47"/>
    </location>
</feature>
<dbReference type="Proteomes" id="UP000295511">
    <property type="component" value="Unassembled WGS sequence"/>
</dbReference>
<evidence type="ECO:0000313" key="3">
    <source>
        <dbReference type="Proteomes" id="UP000295511"/>
    </source>
</evidence>
<protein>
    <recommendedName>
        <fullName evidence="1">Treble clef zinc finger domain-containing protein</fullName>
    </recommendedName>
</protein>